<evidence type="ECO:0000313" key="9">
    <source>
        <dbReference type="EMBL" id="GAT57598.1"/>
    </source>
</evidence>
<keyword evidence="3" id="KW-0285">Flavoprotein</keyword>
<keyword evidence="10" id="KW-1185">Reference proteome</keyword>
<keyword evidence="6" id="KW-0503">Monooxygenase</keyword>
<gene>
    <name evidence="9" type="ORF">MCHLO_14110</name>
</gene>
<dbReference type="SUPFAM" id="SSF51905">
    <property type="entry name" value="FAD/NAD(P)-binding domain"/>
    <property type="match status" value="1"/>
</dbReference>
<comment type="similarity">
    <text evidence="2">Belongs to the paxM FAD-dependent monooxygenase family.</text>
</comment>
<evidence type="ECO:0000256" key="1">
    <source>
        <dbReference type="ARBA" id="ARBA00001974"/>
    </source>
</evidence>
<keyword evidence="4" id="KW-0274">FAD</keyword>
<evidence type="ECO:0000256" key="5">
    <source>
        <dbReference type="ARBA" id="ARBA00023002"/>
    </source>
</evidence>
<dbReference type="PANTHER" id="PTHR13789:SF318">
    <property type="entry name" value="GERANYLGERANYL DIPHOSPHATE REDUCTASE"/>
    <property type="match status" value="1"/>
</dbReference>
<organism evidence="9 10">
    <name type="scientific">Mycena chlorophos</name>
    <name type="common">Agaric fungus</name>
    <name type="synonym">Agaricus chlorophos</name>
    <dbReference type="NCBI Taxonomy" id="658473"/>
    <lineage>
        <taxon>Eukaryota</taxon>
        <taxon>Fungi</taxon>
        <taxon>Dikarya</taxon>
        <taxon>Basidiomycota</taxon>
        <taxon>Agaricomycotina</taxon>
        <taxon>Agaricomycetes</taxon>
        <taxon>Agaricomycetidae</taxon>
        <taxon>Agaricales</taxon>
        <taxon>Marasmiineae</taxon>
        <taxon>Mycenaceae</taxon>
        <taxon>Mycena</taxon>
    </lineage>
</organism>
<feature type="transmembrane region" description="Helical" evidence="8">
    <location>
        <begin position="6"/>
        <end position="25"/>
    </location>
</feature>
<reference evidence="9" key="1">
    <citation type="submission" date="2014-09" db="EMBL/GenBank/DDBJ databases">
        <title>Genome sequence of the luminous mushroom Mycena chlorophos for searching fungal bioluminescence genes.</title>
        <authorList>
            <person name="Tanaka Y."/>
            <person name="Kasuga D."/>
            <person name="Oba Y."/>
            <person name="Hase S."/>
            <person name="Sato K."/>
            <person name="Oba Y."/>
            <person name="Sakakibara Y."/>
        </authorList>
    </citation>
    <scope>NUCLEOTIDE SEQUENCE</scope>
</reference>
<evidence type="ECO:0000256" key="3">
    <source>
        <dbReference type="ARBA" id="ARBA00022630"/>
    </source>
</evidence>
<dbReference type="Pfam" id="PF13450">
    <property type="entry name" value="NAD_binding_8"/>
    <property type="match status" value="1"/>
</dbReference>
<dbReference type="EMBL" id="DF849493">
    <property type="protein sequence ID" value="GAT57598.1"/>
    <property type="molecule type" value="Genomic_DNA"/>
</dbReference>
<keyword evidence="8" id="KW-0472">Membrane</keyword>
<accession>A0ABQ0M2N5</accession>
<dbReference type="PANTHER" id="PTHR13789">
    <property type="entry name" value="MONOOXYGENASE"/>
    <property type="match status" value="1"/>
</dbReference>
<proteinExistence type="inferred from homology"/>
<name>A0ABQ0M2N5_MYCCL</name>
<keyword evidence="8" id="KW-1133">Transmembrane helix</keyword>
<keyword evidence="8" id="KW-0812">Transmembrane</keyword>
<feature type="region of interest" description="Disordered" evidence="7">
    <location>
        <begin position="240"/>
        <end position="269"/>
    </location>
</feature>
<dbReference type="InterPro" id="IPR036188">
    <property type="entry name" value="FAD/NAD-bd_sf"/>
</dbReference>
<protein>
    <submittedName>
        <fullName evidence="9">FAD/NAD(P)-binding domain-containing protein</fullName>
    </submittedName>
</protein>
<evidence type="ECO:0000313" key="10">
    <source>
        <dbReference type="Proteomes" id="UP000815677"/>
    </source>
</evidence>
<evidence type="ECO:0000256" key="7">
    <source>
        <dbReference type="SAM" id="MobiDB-lite"/>
    </source>
</evidence>
<feature type="region of interest" description="Disordered" evidence="7">
    <location>
        <begin position="78"/>
        <end position="105"/>
    </location>
</feature>
<evidence type="ECO:0000256" key="6">
    <source>
        <dbReference type="ARBA" id="ARBA00023033"/>
    </source>
</evidence>
<comment type="cofactor">
    <cofactor evidence="1">
        <name>FAD</name>
        <dbReference type="ChEBI" id="CHEBI:57692"/>
    </cofactor>
</comment>
<dbReference type="InterPro" id="IPR050493">
    <property type="entry name" value="FAD-dep_Monooxygenase_BioMet"/>
</dbReference>
<evidence type="ECO:0000256" key="2">
    <source>
        <dbReference type="ARBA" id="ARBA00007992"/>
    </source>
</evidence>
<feature type="region of interest" description="Disordered" evidence="7">
    <location>
        <begin position="526"/>
        <end position="598"/>
    </location>
</feature>
<evidence type="ECO:0000256" key="4">
    <source>
        <dbReference type="ARBA" id="ARBA00022827"/>
    </source>
</evidence>
<feature type="compositionally biased region" description="Low complexity" evidence="7">
    <location>
        <begin position="556"/>
        <end position="568"/>
    </location>
</feature>
<dbReference type="Gene3D" id="3.50.50.60">
    <property type="entry name" value="FAD/NAD(P)-binding domain"/>
    <property type="match status" value="2"/>
</dbReference>
<dbReference type="Proteomes" id="UP000815677">
    <property type="component" value="Unassembled WGS sequence"/>
</dbReference>
<dbReference type="PRINTS" id="PR00420">
    <property type="entry name" value="RNGMNOXGNASE"/>
</dbReference>
<feature type="compositionally biased region" description="Acidic residues" evidence="7">
    <location>
        <begin position="531"/>
        <end position="542"/>
    </location>
</feature>
<sequence length="623" mass="68607">MPVTVPLNFIIVGASIAGLAAAIALKKAGHDVLVLERAERLGEGSSVVRRRRRRLAGVYCSADTADRSPPAVLGAFLFPPPRPRPSSSSHAHPHPPTRTRSIPPNGSKILYDWGLHADIQALSYRADAPAFSAARYEGKGPNNERDLMGYQAYNEEMLSEARGNFLNLRYPDLVTLLSSALQRTSPSPSDAAVVRLGVEVTSIDLDECVVTLSTGERLGADAIIGADGPEGVVRHALKTEEDRERRMRRSGVFSESGVSEEEGEQEQRVEQDADWHTFWAYSGVVPAEDVAKLSQEELSVYTDHGNVAFWGDERAAVVLHIRDEISVCFMSPDANQPNISAALGPHCDAGLRQLAAWADTNTTHPPVIMESRAYDALDSWVSESGRVVVLGEAAHPFPLSSIQTYACALEDSAFLGKIFSHTDDSTRVPEFLYAFQEHREPRTSMILSIENKYHARQTLANGQVQAMRDGLFRLHHARGKNILDMSEHPTLDAAMMEETRAVFDYEPTDDADEWWMKWGRFHDFTPSEHQDDSEDDEEDEEAYWARGVRPQPVSVSMPMPGGSDSSGSDDSHPSGGDGGATTRSPTFVKASSGWAKQQPAVQVQVQLGQELLVEEDETHWLRE</sequence>
<evidence type="ECO:0000256" key="8">
    <source>
        <dbReference type="SAM" id="Phobius"/>
    </source>
</evidence>
<keyword evidence="5" id="KW-0560">Oxidoreductase</keyword>